<accession>A0A9W6ZV35</accession>
<dbReference type="PANTHER" id="PTHR33594">
    <property type="entry name" value="SUPERFAMILY HYDROLASE, PUTATIVE (AFU_ORTHOLOGUE AFUA_1G03035)-RELATED"/>
    <property type="match status" value="1"/>
</dbReference>
<evidence type="ECO:0008006" key="3">
    <source>
        <dbReference type="Google" id="ProtNLM"/>
    </source>
</evidence>
<dbReference type="Gene3D" id="1.20.58.1910">
    <property type="match status" value="1"/>
</dbReference>
<dbReference type="PANTHER" id="PTHR33594:SF1">
    <property type="entry name" value="HD_PDEASE DOMAIN-CONTAINING PROTEIN"/>
    <property type="match status" value="1"/>
</dbReference>
<protein>
    <recommendedName>
        <fullName evidence="3">HD domain-containing protein</fullName>
    </recommendedName>
</protein>
<reference evidence="2" key="1">
    <citation type="journal article" date="2023" name="Commun. Biol.">
        <title>Genome analysis of Parmales, the sister group of diatoms, reveals the evolutionary specialization of diatoms from phago-mixotrophs to photoautotrophs.</title>
        <authorList>
            <person name="Ban H."/>
            <person name="Sato S."/>
            <person name="Yoshikawa S."/>
            <person name="Yamada K."/>
            <person name="Nakamura Y."/>
            <person name="Ichinomiya M."/>
            <person name="Sato N."/>
            <person name="Blanc-Mathieu R."/>
            <person name="Endo H."/>
            <person name="Kuwata A."/>
            <person name="Ogata H."/>
        </authorList>
    </citation>
    <scope>NUCLEOTIDE SEQUENCE [LARGE SCALE GENOMIC DNA]</scope>
    <source>
        <strain evidence="2">NIES 3700</strain>
    </source>
</reference>
<organism evidence="1 2">
    <name type="scientific">Triparma laevis f. longispina</name>
    <dbReference type="NCBI Taxonomy" id="1714387"/>
    <lineage>
        <taxon>Eukaryota</taxon>
        <taxon>Sar</taxon>
        <taxon>Stramenopiles</taxon>
        <taxon>Ochrophyta</taxon>
        <taxon>Bolidophyceae</taxon>
        <taxon>Parmales</taxon>
        <taxon>Triparmaceae</taxon>
        <taxon>Triparma</taxon>
    </lineage>
</organism>
<dbReference type="Gene3D" id="1.10.472.50">
    <property type="entry name" value="HD-domain/PDEase-like"/>
    <property type="match status" value="1"/>
</dbReference>
<dbReference type="Proteomes" id="UP001165122">
    <property type="component" value="Unassembled WGS sequence"/>
</dbReference>
<evidence type="ECO:0000313" key="2">
    <source>
        <dbReference type="Proteomes" id="UP001165122"/>
    </source>
</evidence>
<dbReference type="SUPFAM" id="SSF109604">
    <property type="entry name" value="HD-domain/PDEase-like"/>
    <property type="match status" value="1"/>
</dbReference>
<evidence type="ECO:0000313" key="1">
    <source>
        <dbReference type="EMBL" id="GMH57054.1"/>
    </source>
</evidence>
<proteinExistence type="predicted"/>
<dbReference type="AlphaFoldDB" id="A0A9W6ZV35"/>
<sequence length="224" mass="25266">MSDLDLVRKAEDFLELVLEGRDESHGIAHAKAVRDNVLKIWDLCDEGEVGELEENANIGIVSLKNAAQIAALLHDVCDHKYISASDNTLAQNNFLNETYDIRTAEVIKLIVQSVSYSKEKKGKLDDVLKSMEHSILFLRNVVSDADKIEALGEIGLERCFQYAKETGSTDEEAWAHVAEHCDDKLLRLLPEYIRTEGGKVLAKEGHDFLQKWRDEWATNNEGKK</sequence>
<gene>
    <name evidence="1" type="ORF">TrLO_g11421</name>
</gene>
<name>A0A9W6ZV35_9STRA</name>
<keyword evidence="2" id="KW-1185">Reference proteome</keyword>
<dbReference type="EMBL" id="BRXW01000459">
    <property type="protein sequence ID" value="GMH57054.1"/>
    <property type="molecule type" value="Genomic_DNA"/>
</dbReference>
<dbReference type="OrthoDB" id="16547at2759"/>
<comment type="caution">
    <text evidence="1">The sequence shown here is derived from an EMBL/GenBank/DDBJ whole genome shotgun (WGS) entry which is preliminary data.</text>
</comment>